<name>A0AAW0MHC7_9GOBI</name>
<sequence length="86" mass="9298">MLLLTVKVFRDFAEMQSARTAVGHDANGSVVLFQSDGETLHRGMSLWEVADFLKRNGVINAINLDGGGSSSFVLNGTLASYPPDPW</sequence>
<organism evidence="2 3">
    <name type="scientific">Mugilogobius chulae</name>
    <name type="common">yellowstripe goby</name>
    <dbReference type="NCBI Taxonomy" id="88201"/>
    <lineage>
        <taxon>Eukaryota</taxon>
        <taxon>Metazoa</taxon>
        <taxon>Chordata</taxon>
        <taxon>Craniata</taxon>
        <taxon>Vertebrata</taxon>
        <taxon>Euteleostomi</taxon>
        <taxon>Actinopterygii</taxon>
        <taxon>Neopterygii</taxon>
        <taxon>Teleostei</taxon>
        <taxon>Neoteleostei</taxon>
        <taxon>Acanthomorphata</taxon>
        <taxon>Gobiaria</taxon>
        <taxon>Gobiiformes</taxon>
        <taxon>Gobioidei</taxon>
        <taxon>Gobiidae</taxon>
        <taxon>Gobionellinae</taxon>
        <taxon>Mugilogobius</taxon>
    </lineage>
</organism>
<proteinExistence type="predicted"/>
<dbReference type="InterPro" id="IPR018711">
    <property type="entry name" value="NAGPA"/>
</dbReference>
<comment type="caution">
    <text evidence="2">The sequence shown here is derived from an EMBL/GenBank/DDBJ whole genome shotgun (WGS) entry which is preliminary data.</text>
</comment>
<dbReference type="GO" id="GO:0033299">
    <property type="term" value="P:secretion of lysosomal enzymes"/>
    <property type="evidence" value="ECO:0007669"/>
    <property type="project" value="TreeGrafter"/>
</dbReference>
<dbReference type="EMBL" id="JBBPFD010000674">
    <property type="protein sequence ID" value="KAK7877741.1"/>
    <property type="molecule type" value="Genomic_DNA"/>
</dbReference>
<dbReference type="Pfam" id="PF09992">
    <property type="entry name" value="NAGPA"/>
    <property type="match status" value="1"/>
</dbReference>
<dbReference type="PANTHER" id="PTHR40446:SF2">
    <property type="entry name" value="N-ACETYLGLUCOSAMINE-1-PHOSPHODIESTER ALPHA-N-ACETYLGLUCOSAMINIDASE"/>
    <property type="match status" value="1"/>
</dbReference>
<keyword evidence="3" id="KW-1185">Reference proteome</keyword>
<dbReference type="PANTHER" id="PTHR40446">
    <property type="entry name" value="N-ACETYLGLUCOSAMINE-1-PHOSPHODIESTER ALPHA-N-ACETYLGLUCOSAMINIDASE"/>
    <property type="match status" value="1"/>
</dbReference>
<protein>
    <recommendedName>
        <fullName evidence="1">Phosphodiester glycosidase domain-containing protein</fullName>
    </recommendedName>
</protein>
<feature type="domain" description="Phosphodiester glycosidase" evidence="1">
    <location>
        <begin position="16"/>
        <end position="82"/>
    </location>
</feature>
<evidence type="ECO:0000313" key="3">
    <source>
        <dbReference type="Proteomes" id="UP001460270"/>
    </source>
</evidence>
<reference evidence="3" key="1">
    <citation type="submission" date="2024-04" db="EMBL/GenBank/DDBJ databases">
        <title>Salinicola lusitanus LLJ914,a marine bacterium isolated from the Okinawa Trough.</title>
        <authorList>
            <person name="Li J."/>
        </authorList>
    </citation>
    <scope>NUCLEOTIDE SEQUENCE [LARGE SCALE GENOMIC DNA]</scope>
</reference>
<dbReference type="Proteomes" id="UP001460270">
    <property type="component" value="Unassembled WGS sequence"/>
</dbReference>
<gene>
    <name evidence="2" type="ORF">WMY93_030555</name>
</gene>
<evidence type="ECO:0000313" key="2">
    <source>
        <dbReference type="EMBL" id="KAK7877741.1"/>
    </source>
</evidence>
<accession>A0AAW0MHC7</accession>
<dbReference type="AlphaFoldDB" id="A0AAW0MHC7"/>
<evidence type="ECO:0000259" key="1">
    <source>
        <dbReference type="Pfam" id="PF09992"/>
    </source>
</evidence>